<keyword evidence="3" id="KW-0539">Nucleus</keyword>
<dbReference type="GO" id="GO:0006351">
    <property type="term" value="P:DNA-templated transcription"/>
    <property type="evidence" value="ECO:0007669"/>
    <property type="project" value="InterPro"/>
</dbReference>
<dbReference type="GO" id="GO:0005634">
    <property type="term" value="C:nucleus"/>
    <property type="evidence" value="ECO:0007669"/>
    <property type="project" value="UniProtKB-SubCell"/>
</dbReference>
<evidence type="ECO:0000256" key="1">
    <source>
        <dbReference type="ARBA" id="ARBA00004123"/>
    </source>
</evidence>
<feature type="compositionally biased region" description="Polar residues" evidence="4">
    <location>
        <begin position="785"/>
        <end position="806"/>
    </location>
</feature>
<dbReference type="STRING" id="1314776.A0A166BWV8"/>
<dbReference type="GO" id="GO:0003677">
    <property type="term" value="F:DNA binding"/>
    <property type="evidence" value="ECO:0007669"/>
    <property type="project" value="InterPro"/>
</dbReference>
<evidence type="ECO:0000313" key="6">
    <source>
        <dbReference type="EMBL" id="KZT36834.1"/>
    </source>
</evidence>
<dbReference type="GO" id="GO:0008270">
    <property type="term" value="F:zinc ion binding"/>
    <property type="evidence" value="ECO:0007669"/>
    <property type="project" value="InterPro"/>
</dbReference>
<organism evidence="6 7">
    <name type="scientific">Sistotremastrum suecicum HHB10207 ss-3</name>
    <dbReference type="NCBI Taxonomy" id="1314776"/>
    <lineage>
        <taxon>Eukaryota</taxon>
        <taxon>Fungi</taxon>
        <taxon>Dikarya</taxon>
        <taxon>Basidiomycota</taxon>
        <taxon>Agaricomycotina</taxon>
        <taxon>Agaricomycetes</taxon>
        <taxon>Sistotremastrales</taxon>
        <taxon>Sistotremastraceae</taxon>
        <taxon>Sistotremastrum</taxon>
    </lineage>
</organism>
<dbReference type="OrthoDB" id="4934715at2759"/>
<dbReference type="Proteomes" id="UP000076798">
    <property type="component" value="Unassembled WGS sequence"/>
</dbReference>
<feature type="region of interest" description="Disordered" evidence="4">
    <location>
        <begin position="720"/>
        <end position="815"/>
    </location>
</feature>
<evidence type="ECO:0000256" key="4">
    <source>
        <dbReference type="SAM" id="MobiDB-lite"/>
    </source>
</evidence>
<reference evidence="6 7" key="1">
    <citation type="journal article" date="2016" name="Mol. Biol. Evol.">
        <title>Comparative Genomics of Early-Diverging Mushroom-Forming Fungi Provides Insights into the Origins of Lignocellulose Decay Capabilities.</title>
        <authorList>
            <person name="Nagy L.G."/>
            <person name="Riley R."/>
            <person name="Tritt A."/>
            <person name="Adam C."/>
            <person name="Daum C."/>
            <person name="Floudas D."/>
            <person name="Sun H."/>
            <person name="Yadav J.S."/>
            <person name="Pangilinan J."/>
            <person name="Larsson K.H."/>
            <person name="Matsuura K."/>
            <person name="Barry K."/>
            <person name="Labutti K."/>
            <person name="Kuo R."/>
            <person name="Ohm R.A."/>
            <person name="Bhattacharya S.S."/>
            <person name="Shirouzu T."/>
            <person name="Yoshinaga Y."/>
            <person name="Martin F.M."/>
            <person name="Grigoriev I.V."/>
            <person name="Hibbett D.S."/>
        </authorList>
    </citation>
    <scope>NUCLEOTIDE SEQUENCE [LARGE SCALE GENOMIC DNA]</scope>
    <source>
        <strain evidence="6 7">HHB10207 ss-3</strain>
    </source>
</reference>
<dbReference type="Gene3D" id="4.10.240.10">
    <property type="entry name" value="Zn(2)-C6 fungal-type DNA-binding domain"/>
    <property type="match status" value="1"/>
</dbReference>
<feature type="compositionally biased region" description="Polar residues" evidence="4">
    <location>
        <begin position="1"/>
        <end position="10"/>
    </location>
</feature>
<dbReference type="PANTHER" id="PTHR31001">
    <property type="entry name" value="UNCHARACTERIZED TRANSCRIPTIONAL REGULATORY PROTEIN"/>
    <property type="match status" value="1"/>
</dbReference>
<feature type="region of interest" description="Disordered" evidence="4">
    <location>
        <begin position="125"/>
        <end position="158"/>
    </location>
</feature>
<dbReference type="InterPro" id="IPR050613">
    <property type="entry name" value="Sec_Metabolite_Reg"/>
</dbReference>
<name>A0A166BWV8_9AGAM</name>
<protein>
    <recommendedName>
        <fullName evidence="5">Xylanolytic transcriptional activator regulatory domain-containing protein</fullName>
    </recommendedName>
</protein>
<dbReference type="EMBL" id="KV428098">
    <property type="protein sequence ID" value="KZT36834.1"/>
    <property type="molecule type" value="Genomic_DNA"/>
</dbReference>
<feature type="compositionally biased region" description="Polar residues" evidence="4">
    <location>
        <begin position="824"/>
        <end position="836"/>
    </location>
</feature>
<keyword evidence="2" id="KW-0479">Metal-binding</keyword>
<proteinExistence type="predicted"/>
<feature type="compositionally biased region" description="Polar residues" evidence="4">
    <location>
        <begin position="739"/>
        <end position="763"/>
    </location>
</feature>
<feature type="domain" description="Xylanolytic transcriptional activator regulatory" evidence="5">
    <location>
        <begin position="431"/>
        <end position="504"/>
    </location>
</feature>
<evidence type="ECO:0000259" key="5">
    <source>
        <dbReference type="SMART" id="SM00906"/>
    </source>
</evidence>
<evidence type="ECO:0000256" key="2">
    <source>
        <dbReference type="ARBA" id="ARBA00022723"/>
    </source>
</evidence>
<evidence type="ECO:0000313" key="7">
    <source>
        <dbReference type="Proteomes" id="UP000076798"/>
    </source>
</evidence>
<feature type="region of interest" description="Disordered" evidence="4">
    <location>
        <begin position="1"/>
        <end position="45"/>
    </location>
</feature>
<dbReference type="Pfam" id="PF04082">
    <property type="entry name" value="Fungal_trans"/>
    <property type="match status" value="1"/>
</dbReference>
<dbReference type="InterPro" id="IPR007219">
    <property type="entry name" value="XnlR_reg_dom"/>
</dbReference>
<sequence>MVKTAESTPSAEDGVAPPESASGSINPFKRKKTADDNQQIKKKPRTRVSFSCGECHRRKQKCDRQVPCGHASTFRYLCIARKVPELCKAYTPGKSEQDLHLRLSRIENIIERALPHLAKDADLESGFADGSLGRQRSPSGSPDDDADDDDGAAGRLTSGRWHGVSAIGSVSSGPILEQLQTIMPQGNIGQQDSAIRDSISHLSRLSQCSKELALASRHLSAARGGDAASLAAATAIIDAVRHYADPVDPEGGSGSGVGALLNPAGADRLAMPTFLEDAHSAAERLKSLIQDCGVSPHKVSELIQELPPKRITDALVDHYFSNLNYVRYPLYEKDFRTAYEAICASHGIGVNPNDVSFLPLLFVVLALAVRVSPESLGGDDRQRRLSSLRYYWSSRRSMLLAAAIHNDSIELVSARLLSARFLTFDRRITECWSQLGAAVRTAQALGLHRDGSQMGLDSFQTEQRRRIWAYIYHADRSYALVMGRPQSISDDYTSAKPPLNVTDEELLANPSNPPDHPLNHPTPVTFVILRHYLARIIGAIAHHFHRIRNHSPYSEVLALDDDLQRFLATLPPHFALNPDKSLDESHPYIPIHRFNVLTEVLFVRMSLHRPYILRRLDSDKFARSRRACFEAAKLDFTIRREFKRTGAHVGRRLLGTAYREFQTAMISGISLVLDPNGPDSADMHQILDTFLQDHQGVLEVDDTTRRELKIVQFLKSKALDPRNTGTSASGSVGDAMSPGSLNSGPSKIPTSDSRTVIPSNGQPPDQHRNGKSTHRTYPSLDLTRDGTNPPSQYSSYPATPVTNSASYPPPNLVASPTFARLQHTDNVGSPSASNSPGADEGNAAQHLLDHWMDNVSNGPAGGGVYGPPLTAGSAAVPGVPWVSGMEVPGAGPVNTGLMVGGDLQVPGSIEADWTYWETMLNMLPNGRGAT</sequence>
<dbReference type="CDD" id="cd12148">
    <property type="entry name" value="fungal_TF_MHR"/>
    <property type="match status" value="1"/>
</dbReference>
<feature type="region of interest" description="Disordered" evidence="4">
    <location>
        <begin position="823"/>
        <end position="842"/>
    </location>
</feature>
<gene>
    <name evidence="6" type="ORF">SISSUDRAFT_1023688</name>
</gene>
<keyword evidence="7" id="KW-1185">Reference proteome</keyword>
<dbReference type="AlphaFoldDB" id="A0A166BWV8"/>
<dbReference type="InterPro" id="IPR001138">
    <property type="entry name" value="Zn2Cys6_DnaBD"/>
</dbReference>
<dbReference type="GO" id="GO:0000981">
    <property type="term" value="F:DNA-binding transcription factor activity, RNA polymerase II-specific"/>
    <property type="evidence" value="ECO:0007669"/>
    <property type="project" value="InterPro"/>
</dbReference>
<dbReference type="PANTHER" id="PTHR31001:SF87">
    <property type="entry name" value="COL-21"/>
    <property type="match status" value="1"/>
</dbReference>
<evidence type="ECO:0000256" key="3">
    <source>
        <dbReference type="ARBA" id="ARBA00023242"/>
    </source>
</evidence>
<comment type="subcellular location">
    <subcellularLocation>
        <location evidence="1">Nucleus</location>
    </subcellularLocation>
</comment>
<dbReference type="SUPFAM" id="SSF57701">
    <property type="entry name" value="Zn2/Cys6 DNA-binding domain"/>
    <property type="match status" value="1"/>
</dbReference>
<dbReference type="CDD" id="cd00067">
    <property type="entry name" value="GAL4"/>
    <property type="match status" value="1"/>
</dbReference>
<dbReference type="InterPro" id="IPR036864">
    <property type="entry name" value="Zn2-C6_fun-type_DNA-bd_sf"/>
</dbReference>
<accession>A0A166BWV8</accession>
<feature type="compositionally biased region" description="Acidic residues" evidence="4">
    <location>
        <begin position="142"/>
        <end position="151"/>
    </location>
</feature>
<dbReference type="SMART" id="SM00906">
    <property type="entry name" value="Fungal_trans"/>
    <property type="match status" value="1"/>
</dbReference>